<dbReference type="GO" id="GO:0016581">
    <property type="term" value="C:NuRD complex"/>
    <property type="evidence" value="ECO:0007669"/>
    <property type="project" value="TreeGrafter"/>
</dbReference>
<evidence type="ECO:0000256" key="2">
    <source>
        <dbReference type="ARBA" id="ARBA00022723"/>
    </source>
</evidence>
<feature type="domain" description="THAP-type" evidence="15">
    <location>
        <begin position="33"/>
        <end position="110"/>
    </location>
</feature>
<feature type="compositionally biased region" description="Basic and acidic residues" evidence="12">
    <location>
        <begin position="717"/>
        <end position="733"/>
    </location>
</feature>
<evidence type="ECO:0000259" key="14">
    <source>
        <dbReference type="PROSITE" id="PS50114"/>
    </source>
</evidence>
<dbReference type="GO" id="GO:0000122">
    <property type="term" value="P:negative regulation of transcription by RNA polymerase II"/>
    <property type="evidence" value="ECO:0007669"/>
    <property type="project" value="InterPro"/>
</dbReference>
<feature type="compositionally biased region" description="Low complexity" evidence="12">
    <location>
        <begin position="1113"/>
        <end position="1381"/>
    </location>
</feature>
<evidence type="ECO:0000256" key="3">
    <source>
        <dbReference type="ARBA" id="ARBA00022771"/>
    </source>
</evidence>
<sequence>SSSPFKAAILASSRPPLTTTAISDNTRENRGNSARTCCVVNCKRRGGGAGMPKMFRIPVGPPARRQKWIVALRRGEPWQPNPNSRVCDCHFLTGAPVNDPNHVDYAPWLFSWTSPDKIGNGHLRLKEYNDLVSEIGKSKSFLAASAPAAASAATAGSDEIIVLPDDEEQEIQKLVAKQAELAESDIDSDAAMALVKEQAVVLRKLRESLRSEECKLALLKAMRHSQQRSASAPGSSLHHQQQKENGAVAGATQSGASRSGASAAAQGRSAGAAAVGSQKLSHHQSPSSAIGRSQSAAALPMKTSASVSSGQASTTKATPPPPPQISQAQLDAQKAQKKLALRKQLEKSLLEIPNPQPPPSELNFIPSTVTNEFIASSLEEVVRNISEYDAVLKGGKPTEVKYVFHPFTCVQCGTDYTPVWKRDKPGSKNVICEQCVSVNQKNAIRKDHTARLKAAFQQQQQQAAAAAAASQAAATAAAVEQIQRQQFLHAQLQAISQLYPAAGGASASSYPYTMPANYLTMLQQAMRQNMGFNPTSLWSAMSAASQPQQPPGTTVANNALIIGFIVFFASYFNCATAAPATLEAGSTEQITTAQQTTALRDNAVPTTTESGLHPATVNAPGLFSTTISDVVTSAKDTTDEPIAVASTASNTALSTTRNAIKSTADYTFAGHCSSTNNIRSNNRSANNNGGNNRSANNNGGNNRSANNNGGNNISTDNNKDNNRSTDNNKDNNRSTDNNEDNNRSTDNNEDNNRSTDNNEDNNEVNNRSTDNEGNNTSTDNNRGNNKSTDNARKNDKSKNNIRSISGFINDTTNNSTTNNITTNNFTTNNSTTNNSATNNVTTNNSTTNNSATNNVTTNNITTNNSKTSNSTTNNITTSSNTTNNSTINNTATNNSATNNITTNITNSNNTTSSITTNNSTTNNSTTSNITTSNNTTNNSTTKNSTTNNSTIKNTATNNIATNNITTNITISNNTTSSITNNNGTTNNIPTNITTNNSTTNNITTNNSTTNNSATNSITTNITTSNNTTSNITTNNSTTNNITTNNITTNNSTTNNITTNNITTCNITTNNIATNNIATNNITTNNSTTNNSTTNNIATNNIATNNSTTNNIATNNITTNNSTNSTTNNTTNNIATTTTTNNIATNNITTNNSTTNNSTTNNSATNNSTTNNVTTNNSTTNNSTTNNSTTNNSTTNNSTTNNSTTNNIATNNVTTNNSTTNNSTTNNSTINNSTTNNSTTNNSNNNNSATNNSTTNNSTTNNSTTNNSATNNIATNNSTTNNVTTNNSTTTTAQPTTSQPTTAQPTTSQPTTSQLTTAQPTTAQPTTAQPTTATTTTNNIATNNSTTNNIATNNITTNNSTTNNSTTNNSATNNSTTNNTATHIRTANTTQSRSRVLLLSRSNVGDGSWNWCQSAELVSQIPAANGQTGAAKKCFKNPQLGAALNRNRAPESPQAYHMGGQRAVNLERASQAPRADGAHSVGGQRQVGLAEHGHPVTAILRHFLLALEELAVAMGNSGQAEELHKQGVGWVRPRVQLLRPAGEPAGAWGGAEVGLHKHGHGIKADAQSFARQGFQLLGPDDGHENAKNEISRSCRIRLRQSVGGLKPDEGAGQVPIVKVQLLRHRSRGRVGRQAPCRVHSSRNLSVRWPALLRAIVAAGVVRSVDWPSTLREQAEQAGHAGQRLGLLDGVQAGGERGPLLARCHHGGVLSKPELMTAAPGLPAERIVRQVSGINRARDAESLDSVELTVAKALREDLRRSQKISDSAKKVLHPIPSISMHLTVLSAIWSAVFLLTIGPVMSDQNCPAPFQLHSATQLCLLIESSESYSWCSANRRCDELGGELISSPESIVALLASNLVDNITVDMWTGLTDLGYEVGKNRTGWQRVNGGGEFPRNDSLWCCGEPSDGYQQNCIRFATNRGLGDRACSHLLGFVCQFVKPPAANKSAGYWTPIEFKRTRNDTYYCHKELQPVDSLKACLIRASLGGSRCRSALYNSRLAACRLLQFADAPVDPEIKSSPDWVKLI</sequence>
<reference evidence="17" key="1">
    <citation type="submission" date="2016-11" db="UniProtKB">
        <authorList>
            <consortium name="WormBaseParasite"/>
        </authorList>
    </citation>
    <scope>IDENTIFICATION</scope>
</reference>
<keyword evidence="3 10" id="KW-0863">Zinc-finger</keyword>
<dbReference type="Pfam" id="PF05485">
    <property type="entry name" value="THAP"/>
    <property type="match status" value="1"/>
</dbReference>
<keyword evidence="2" id="KW-0479">Metal-binding</keyword>
<feature type="compositionally biased region" description="Basic and acidic residues" evidence="12">
    <location>
        <begin position="789"/>
        <end position="798"/>
    </location>
</feature>
<feature type="region of interest" description="Disordered" evidence="12">
    <location>
        <begin position="671"/>
        <end position="952"/>
    </location>
</feature>
<accession>A0A1I8IH66</accession>
<evidence type="ECO:0000259" key="15">
    <source>
        <dbReference type="PROSITE" id="PS50950"/>
    </source>
</evidence>
<dbReference type="InterPro" id="IPR040386">
    <property type="entry name" value="P66"/>
</dbReference>
<dbReference type="InterPro" id="IPR000679">
    <property type="entry name" value="Znf_GATA"/>
</dbReference>
<keyword evidence="16" id="KW-1185">Reference proteome</keyword>
<keyword evidence="9" id="KW-0539">Nucleus</keyword>
<dbReference type="SMART" id="SM00980">
    <property type="entry name" value="THAP"/>
    <property type="match status" value="1"/>
</dbReference>
<feature type="region of interest" description="Disordered" evidence="12">
    <location>
        <begin position="989"/>
        <end position="1015"/>
    </location>
</feature>
<evidence type="ECO:0000256" key="1">
    <source>
        <dbReference type="ARBA" id="ARBA00004123"/>
    </source>
</evidence>
<keyword evidence="8" id="KW-0804">Transcription</keyword>
<dbReference type="InterPro" id="IPR001304">
    <property type="entry name" value="C-type_lectin-like"/>
</dbReference>
<evidence type="ECO:0000256" key="6">
    <source>
        <dbReference type="ARBA" id="ARBA00023054"/>
    </source>
</evidence>
<dbReference type="CDD" id="cd00037">
    <property type="entry name" value="CLECT"/>
    <property type="match status" value="1"/>
</dbReference>
<dbReference type="PANTHER" id="PTHR13455:SF7">
    <property type="entry name" value="SIMJANG, ISOFORM E"/>
    <property type="match status" value="1"/>
</dbReference>
<evidence type="ECO:0000256" key="12">
    <source>
        <dbReference type="SAM" id="MobiDB-lite"/>
    </source>
</evidence>
<keyword evidence="5" id="KW-0805">Transcription regulation</keyword>
<dbReference type="PROSITE" id="PS50114">
    <property type="entry name" value="GATA_ZN_FINGER_2"/>
    <property type="match status" value="1"/>
</dbReference>
<dbReference type="GO" id="GO:0008270">
    <property type="term" value="F:zinc ion binding"/>
    <property type="evidence" value="ECO:0007669"/>
    <property type="project" value="UniProtKB-KW"/>
</dbReference>
<dbReference type="Pfam" id="PF16563">
    <property type="entry name" value="P66_CC"/>
    <property type="match status" value="1"/>
</dbReference>
<feature type="region of interest" description="Disordered" evidence="12">
    <location>
        <begin position="1113"/>
        <end position="1390"/>
    </location>
</feature>
<feature type="compositionally biased region" description="Polar residues" evidence="12">
    <location>
        <begin position="283"/>
        <end position="296"/>
    </location>
</feature>
<feature type="region of interest" description="Disordered" evidence="12">
    <location>
        <begin position="225"/>
        <end position="334"/>
    </location>
</feature>
<evidence type="ECO:0000313" key="16">
    <source>
        <dbReference type="Proteomes" id="UP000095280"/>
    </source>
</evidence>
<evidence type="ECO:0000256" key="8">
    <source>
        <dbReference type="ARBA" id="ARBA00023163"/>
    </source>
</evidence>
<feature type="compositionally biased region" description="Polar residues" evidence="12">
    <location>
        <begin position="227"/>
        <end position="239"/>
    </location>
</feature>
<dbReference type="GO" id="GO:0043565">
    <property type="term" value="F:sequence-specific DNA binding"/>
    <property type="evidence" value="ECO:0007669"/>
    <property type="project" value="InterPro"/>
</dbReference>
<protein>
    <submittedName>
        <fullName evidence="17">THAP-type domain-containing protein</fullName>
    </submittedName>
</protein>
<evidence type="ECO:0000256" key="10">
    <source>
        <dbReference type="PROSITE-ProRule" id="PRU00094"/>
    </source>
</evidence>
<feature type="compositionally biased region" description="Low complexity" evidence="12">
    <location>
        <begin position="673"/>
        <end position="716"/>
    </location>
</feature>
<feature type="compositionally biased region" description="Polar residues" evidence="12">
    <location>
        <begin position="800"/>
        <end position="810"/>
    </location>
</feature>
<dbReference type="Proteomes" id="UP000095280">
    <property type="component" value="Unplaced"/>
</dbReference>
<dbReference type="InterPro" id="IPR016187">
    <property type="entry name" value="CTDL_fold"/>
</dbReference>
<evidence type="ECO:0000256" key="4">
    <source>
        <dbReference type="ARBA" id="ARBA00022833"/>
    </source>
</evidence>
<dbReference type="PANTHER" id="PTHR13455">
    <property type="entry name" value="TRANSCRIPTIONAL REPRESSOR P66-RELATED"/>
    <property type="match status" value="1"/>
</dbReference>
<evidence type="ECO:0000259" key="13">
    <source>
        <dbReference type="PROSITE" id="PS50041"/>
    </source>
</evidence>
<feature type="compositionally biased region" description="Low complexity" evidence="12">
    <location>
        <begin position="773"/>
        <end position="785"/>
    </location>
</feature>
<proteinExistence type="predicted"/>
<dbReference type="Gene3D" id="6.10.250.1650">
    <property type="match status" value="1"/>
</dbReference>
<dbReference type="PROSITE" id="PS50041">
    <property type="entry name" value="C_TYPE_LECTIN_2"/>
    <property type="match status" value="1"/>
</dbReference>
<evidence type="ECO:0000256" key="11">
    <source>
        <dbReference type="PROSITE-ProRule" id="PRU00309"/>
    </source>
</evidence>
<feature type="domain" description="C-type lectin" evidence="13">
    <location>
        <begin position="1817"/>
        <end position="1935"/>
    </location>
</feature>
<dbReference type="PROSITE" id="PS50950">
    <property type="entry name" value="ZF_THAP"/>
    <property type="match status" value="1"/>
</dbReference>
<dbReference type="SUPFAM" id="SSF56436">
    <property type="entry name" value="C-type lectin-like"/>
    <property type="match status" value="1"/>
</dbReference>
<feature type="domain" description="GATA-type" evidence="14">
    <location>
        <begin position="409"/>
        <end position="459"/>
    </location>
</feature>
<evidence type="ECO:0000256" key="9">
    <source>
        <dbReference type="ARBA" id="ARBA00023242"/>
    </source>
</evidence>
<keyword evidence="4" id="KW-0862">Zinc</keyword>
<feature type="compositionally biased region" description="Low complexity" evidence="12">
    <location>
        <begin position="249"/>
        <end position="278"/>
    </location>
</feature>
<keyword evidence="7 11" id="KW-0238">DNA-binding</keyword>
<comment type="subcellular location">
    <subcellularLocation>
        <location evidence="1">Nucleus</location>
    </subcellularLocation>
</comment>
<feature type="compositionally biased region" description="Polar residues" evidence="12">
    <location>
        <begin position="303"/>
        <end position="317"/>
    </location>
</feature>
<dbReference type="SMART" id="SM00034">
    <property type="entry name" value="CLECT"/>
    <property type="match status" value="1"/>
</dbReference>
<evidence type="ECO:0000256" key="7">
    <source>
        <dbReference type="ARBA" id="ARBA00023125"/>
    </source>
</evidence>
<dbReference type="WBParaSite" id="maker-uti_cns_0012757-snap-gene-0.4-mRNA-1">
    <property type="protein sequence ID" value="maker-uti_cns_0012757-snap-gene-0.4-mRNA-1"/>
    <property type="gene ID" value="maker-uti_cns_0012757-snap-gene-0.4"/>
</dbReference>
<name>A0A1I8IH66_9PLAT</name>
<dbReference type="InterPro" id="IPR032346">
    <property type="entry name" value="P66_CC"/>
</dbReference>
<keyword evidence="6" id="KW-0175">Coiled coil</keyword>
<dbReference type="InterPro" id="IPR006612">
    <property type="entry name" value="THAP_Znf"/>
</dbReference>
<feature type="compositionally biased region" description="Low complexity" evidence="12">
    <location>
        <begin position="811"/>
        <end position="952"/>
    </location>
</feature>
<evidence type="ECO:0000313" key="17">
    <source>
        <dbReference type="WBParaSite" id="maker-uti_cns_0012757-snap-gene-0.4-mRNA-1"/>
    </source>
</evidence>
<organism evidence="16 17">
    <name type="scientific">Macrostomum lignano</name>
    <dbReference type="NCBI Taxonomy" id="282301"/>
    <lineage>
        <taxon>Eukaryota</taxon>
        <taxon>Metazoa</taxon>
        <taxon>Spiralia</taxon>
        <taxon>Lophotrochozoa</taxon>
        <taxon>Platyhelminthes</taxon>
        <taxon>Rhabditophora</taxon>
        <taxon>Macrostomorpha</taxon>
        <taxon>Macrostomida</taxon>
        <taxon>Macrostomidae</taxon>
        <taxon>Macrostomum</taxon>
    </lineage>
</organism>
<evidence type="ECO:0000256" key="5">
    <source>
        <dbReference type="ARBA" id="ARBA00023015"/>
    </source>
</evidence>
<dbReference type="SUPFAM" id="SSF57716">
    <property type="entry name" value="Glucocorticoid receptor-like (DNA-binding domain)"/>
    <property type="match status" value="1"/>
</dbReference>